<sequence>RFRLISLELLQNKLSSEIAVRLD</sequence>
<accession>A0A392R6Y2</accession>
<comment type="caution">
    <text evidence="1">The sequence shown here is derived from an EMBL/GenBank/DDBJ whole genome shotgun (WGS) entry which is preliminary data.</text>
</comment>
<organism evidence="1 2">
    <name type="scientific">Trifolium medium</name>
    <dbReference type="NCBI Taxonomy" id="97028"/>
    <lineage>
        <taxon>Eukaryota</taxon>
        <taxon>Viridiplantae</taxon>
        <taxon>Streptophyta</taxon>
        <taxon>Embryophyta</taxon>
        <taxon>Tracheophyta</taxon>
        <taxon>Spermatophyta</taxon>
        <taxon>Magnoliopsida</taxon>
        <taxon>eudicotyledons</taxon>
        <taxon>Gunneridae</taxon>
        <taxon>Pentapetalae</taxon>
        <taxon>rosids</taxon>
        <taxon>fabids</taxon>
        <taxon>Fabales</taxon>
        <taxon>Fabaceae</taxon>
        <taxon>Papilionoideae</taxon>
        <taxon>50 kb inversion clade</taxon>
        <taxon>NPAAA clade</taxon>
        <taxon>Hologalegina</taxon>
        <taxon>IRL clade</taxon>
        <taxon>Trifolieae</taxon>
        <taxon>Trifolium</taxon>
    </lineage>
</organism>
<keyword evidence="2" id="KW-1185">Reference proteome</keyword>
<protein>
    <submittedName>
        <fullName evidence="1">Uncharacterized protein</fullName>
    </submittedName>
</protein>
<name>A0A392R6Y2_9FABA</name>
<dbReference type="Proteomes" id="UP000265520">
    <property type="component" value="Unassembled WGS sequence"/>
</dbReference>
<dbReference type="EMBL" id="LXQA010191859">
    <property type="protein sequence ID" value="MCI31997.1"/>
    <property type="molecule type" value="Genomic_DNA"/>
</dbReference>
<evidence type="ECO:0000313" key="1">
    <source>
        <dbReference type="EMBL" id="MCI31997.1"/>
    </source>
</evidence>
<dbReference type="AlphaFoldDB" id="A0A392R6Y2"/>
<evidence type="ECO:0000313" key="2">
    <source>
        <dbReference type="Proteomes" id="UP000265520"/>
    </source>
</evidence>
<feature type="non-terminal residue" evidence="1">
    <location>
        <position position="1"/>
    </location>
</feature>
<reference evidence="1 2" key="1">
    <citation type="journal article" date="2018" name="Front. Plant Sci.">
        <title>Red Clover (Trifolium pratense) and Zigzag Clover (T. medium) - A Picture of Genomic Similarities and Differences.</title>
        <authorList>
            <person name="Dluhosova J."/>
            <person name="Istvanek J."/>
            <person name="Nedelnik J."/>
            <person name="Repkova J."/>
        </authorList>
    </citation>
    <scope>NUCLEOTIDE SEQUENCE [LARGE SCALE GENOMIC DNA]</scope>
    <source>
        <strain evidence="2">cv. 10/8</strain>
        <tissue evidence="1">Leaf</tissue>
    </source>
</reference>
<proteinExistence type="predicted"/>